<protein>
    <recommendedName>
        <fullName evidence="3 9">Translation initiation factor IF-2</fullName>
    </recommendedName>
</protein>
<dbReference type="Proteomes" id="UP000230273">
    <property type="component" value="Unassembled WGS sequence"/>
</dbReference>
<evidence type="ECO:0000256" key="2">
    <source>
        <dbReference type="ARBA" id="ARBA00007733"/>
    </source>
</evidence>
<dbReference type="InterPro" id="IPR027417">
    <property type="entry name" value="P-loop_NTPase"/>
</dbReference>
<dbReference type="GO" id="GO:0005737">
    <property type="term" value="C:cytoplasm"/>
    <property type="evidence" value="ECO:0007669"/>
    <property type="project" value="UniProtKB-SubCell"/>
</dbReference>
<dbReference type="InterPro" id="IPR004161">
    <property type="entry name" value="EFTu-like_2"/>
</dbReference>
<evidence type="ECO:0000256" key="8">
    <source>
        <dbReference type="ARBA" id="ARBA00023134"/>
    </source>
</evidence>
<dbReference type="Pfam" id="PF03144">
    <property type="entry name" value="GTP_EFTU_D2"/>
    <property type="match status" value="1"/>
</dbReference>
<evidence type="ECO:0000259" key="11">
    <source>
        <dbReference type="PROSITE" id="PS51722"/>
    </source>
</evidence>
<evidence type="ECO:0000256" key="3">
    <source>
        <dbReference type="ARBA" id="ARBA00020675"/>
    </source>
</evidence>
<dbReference type="Gene3D" id="2.40.30.10">
    <property type="entry name" value="Translation factors"/>
    <property type="match status" value="2"/>
</dbReference>
<dbReference type="PRINTS" id="PR00315">
    <property type="entry name" value="ELONGATNFCT"/>
</dbReference>
<keyword evidence="4" id="KW-0963">Cytoplasm</keyword>
<evidence type="ECO:0000256" key="7">
    <source>
        <dbReference type="ARBA" id="ARBA00022917"/>
    </source>
</evidence>
<comment type="subcellular location">
    <subcellularLocation>
        <location evidence="1">Cytoplasm</location>
    </subcellularLocation>
</comment>
<evidence type="ECO:0000256" key="5">
    <source>
        <dbReference type="ARBA" id="ARBA00022540"/>
    </source>
</evidence>
<dbReference type="SUPFAM" id="SSF52156">
    <property type="entry name" value="Initiation factor IF2/eIF5b, domain 3"/>
    <property type="match status" value="1"/>
</dbReference>
<dbReference type="GO" id="GO:0003743">
    <property type="term" value="F:translation initiation factor activity"/>
    <property type="evidence" value="ECO:0007669"/>
    <property type="project" value="UniProtKB-UniRule"/>
</dbReference>
<dbReference type="Pfam" id="PF22042">
    <property type="entry name" value="EF-G_D2"/>
    <property type="match status" value="1"/>
</dbReference>
<dbReference type="SUPFAM" id="SSF50447">
    <property type="entry name" value="Translation proteins"/>
    <property type="match status" value="2"/>
</dbReference>
<dbReference type="NCBIfam" id="TIGR00231">
    <property type="entry name" value="small_GTP"/>
    <property type="match status" value="1"/>
</dbReference>
<feature type="domain" description="Tr-type G" evidence="11">
    <location>
        <begin position="11"/>
        <end position="187"/>
    </location>
</feature>
<name>A0A2G9YW59_9BACT</name>
<proteinExistence type="inferred from homology"/>
<comment type="caution">
    <text evidence="12">The sequence shown here is derived from an EMBL/GenBank/DDBJ whole genome shotgun (WGS) entry which is preliminary data.</text>
</comment>
<dbReference type="Gene3D" id="3.40.50.300">
    <property type="entry name" value="P-loop containing nucleotide triphosphate hydrolases"/>
    <property type="match status" value="1"/>
</dbReference>
<dbReference type="Pfam" id="PF11987">
    <property type="entry name" value="IF-2"/>
    <property type="match status" value="1"/>
</dbReference>
<dbReference type="InterPro" id="IPR015760">
    <property type="entry name" value="TIF_IF2"/>
</dbReference>
<dbReference type="InterPro" id="IPR053905">
    <property type="entry name" value="EF-G-like_DII"/>
</dbReference>
<dbReference type="GO" id="GO:0003924">
    <property type="term" value="F:GTPase activity"/>
    <property type="evidence" value="ECO:0007669"/>
    <property type="project" value="InterPro"/>
</dbReference>
<gene>
    <name evidence="12" type="primary">infB</name>
    <name evidence="12" type="ORF">COX36_03245</name>
</gene>
<evidence type="ECO:0000256" key="4">
    <source>
        <dbReference type="ARBA" id="ARBA00022490"/>
    </source>
</evidence>
<dbReference type="InterPro" id="IPR023115">
    <property type="entry name" value="TIF_IF2_dom3"/>
</dbReference>
<keyword evidence="8" id="KW-0342">GTP-binding</keyword>
<dbReference type="AlphaFoldDB" id="A0A2G9YW59"/>
<dbReference type="InterPro" id="IPR000178">
    <property type="entry name" value="TF_IF2_bacterial-like"/>
</dbReference>
<dbReference type="InterPro" id="IPR009000">
    <property type="entry name" value="Transl_B-barrel_sf"/>
</dbReference>
<evidence type="ECO:0000256" key="1">
    <source>
        <dbReference type="ARBA" id="ARBA00004496"/>
    </source>
</evidence>
<comment type="function">
    <text evidence="10">One of the essential components for the initiation of protein synthesis. Protects formylmethionyl-tRNA from spontaneous hydrolysis and promotes its binding to the 30S ribosomal subunits. Also involved in the hydrolysis of GTP during the formation of the 70S ribosomal complex.</text>
</comment>
<dbReference type="PANTHER" id="PTHR43381:SF4">
    <property type="entry name" value="EUKARYOTIC TRANSLATION INITIATION FACTOR 5B"/>
    <property type="match status" value="1"/>
</dbReference>
<dbReference type="Gene3D" id="3.40.50.10050">
    <property type="entry name" value="Translation initiation factor IF- 2, domain 3"/>
    <property type="match status" value="1"/>
</dbReference>
<dbReference type="PROSITE" id="PS51722">
    <property type="entry name" value="G_TR_2"/>
    <property type="match status" value="1"/>
</dbReference>
<comment type="similarity">
    <text evidence="2 10">Belongs to the TRAFAC class translation factor GTPase superfamily. Classic translation factor GTPase family. IF-2 subfamily.</text>
</comment>
<dbReference type="SUPFAM" id="SSF52540">
    <property type="entry name" value="P-loop containing nucleoside triphosphate hydrolases"/>
    <property type="match status" value="1"/>
</dbReference>
<keyword evidence="6" id="KW-0547">Nucleotide-binding</keyword>
<reference evidence="12 13" key="1">
    <citation type="submission" date="2017-09" db="EMBL/GenBank/DDBJ databases">
        <title>Depth-based differentiation of microbial function through sediment-hosted aquifers and enrichment of novel symbionts in the deep terrestrial subsurface.</title>
        <authorList>
            <person name="Probst A.J."/>
            <person name="Ladd B."/>
            <person name="Jarett J.K."/>
            <person name="Geller-Mcgrath D.E."/>
            <person name="Sieber C.M."/>
            <person name="Emerson J.B."/>
            <person name="Anantharaman K."/>
            <person name="Thomas B.C."/>
            <person name="Malmstrom R."/>
            <person name="Stieglmeier M."/>
            <person name="Klingl A."/>
            <person name="Woyke T."/>
            <person name="Ryan C.M."/>
            <person name="Banfield J.F."/>
        </authorList>
    </citation>
    <scope>NUCLEOTIDE SEQUENCE [LARGE SCALE GENOMIC DNA]</scope>
    <source>
        <strain evidence="12">CG23_combo_of_CG06-09_8_20_14_all_38_19</strain>
    </source>
</reference>
<evidence type="ECO:0000313" key="12">
    <source>
        <dbReference type="EMBL" id="PIP23450.1"/>
    </source>
</evidence>
<evidence type="ECO:0000256" key="6">
    <source>
        <dbReference type="ARBA" id="ARBA00022741"/>
    </source>
</evidence>
<organism evidence="12 13">
    <name type="scientific">Candidatus Nealsonbacteria bacterium CG23_combo_of_CG06-09_8_20_14_all_38_19</name>
    <dbReference type="NCBI Taxonomy" id="1974721"/>
    <lineage>
        <taxon>Bacteria</taxon>
        <taxon>Candidatus Nealsoniibacteriota</taxon>
    </lineage>
</organism>
<dbReference type="FunFam" id="3.40.50.10050:FF:000001">
    <property type="entry name" value="Translation initiation factor IF-2"/>
    <property type="match status" value="1"/>
</dbReference>
<keyword evidence="5 10" id="KW-0396">Initiation factor</keyword>
<evidence type="ECO:0000256" key="9">
    <source>
        <dbReference type="NCBIfam" id="TIGR00487"/>
    </source>
</evidence>
<dbReference type="InterPro" id="IPR005225">
    <property type="entry name" value="Small_GTP-bd"/>
</dbReference>
<evidence type="ECO:0000313" key="13">
    <source>
        <dbReference type="Proteomes" id="UP000230273"/>
    </source>
</evidence>
<dbReference type="NCBIfam" id="TIGR00487">
    <property type="entry name" value="IF-2"/>
    <property type="match status" value="1"/>
</dbReference>
<keyword evidence="7 10" id="KW-0648">Protein biosynthesis</keyword>
<dbReference type="PANTHER" id="PTHR43381">
    <property type="entry name" value="TRANSLATION INITIATION FACTOR IF-2-RELATED"/>
    <property type="match status" value="1"/>
</dbReference>
<dbReference type="InterPro" id="IPR036925">
    <property type="entry name" value="TIF_IF2_dom3_sf"/>
</dbReference>
<accession>A0A2G9YW59</accession>
<dbReference type="CDD" id="cd01887">
    <property type="entry name" value="IF2_eIF5B"/>
    <property type="match status" value="1"/>
</dbReference>
<dbReference type="GO" id="GO:0005525">
    <property type="term" value="F:GTP binding"/>
    <property type="evidence" value="ECO:0007669"/>
    <property type="project" value="UniProtKB-KW"/>
</dbReference>
<dbReference type="InterPro" id="IPR000795">
    <property type="entry name" value="T_Tr_GTP-bd_dom"/>
</dbReference>
<sequence>MNEIDNKNLIHRQPIVVVLGHVDHGKSSILEAIKDFRITAKESGGITQHIGAYEVEHPSAGSGQGGKKITFIDTPGHEAFSAMRSRGAKVADIAILVVAADEGVKPQTKEAISHIKNSGIPMIVALNKIDKPEADPERIKRELVKEDVIVEKMGGKIPSVEVSAKTKKGIPELLEMILLIAEMEDLKADTSKPAEGVIIEAYLDSQRGPIATLILQNGTLKTGDIVGTLSAFGKIKGMENFQGIQLTEAIPGVPVVLLGFEEVPRVGEEIKIFPDIDSARNHIQKKDIQIRQAVVAENGEKKILNLVVKADVVGSLEAIEEVLKTIPQEKVGLRILKAEVGQINESDVKFAKSSGARILGFRVKTDAVATILAERDKIRIMTFDVIYSFVEKIREAMEKSMTSEVVRVELGKVKILAVFMTEKNRQIVGGRVIEGEVKEGASIEVIRNDEVIGKGKLVSLQRNKKEADRVIKGDECGMLYEGDVKVNPGDILLTYIEERRKEL</sequence>
<dbReference type="EMBL" id="PCRP01000053">
    <property type="protein sequence ID" value="PIP23450.1"/>
    <property type="molecule type" value="Genomic_DNA"/>
</dbReference>
<dbReference type="Pfam" id="PF00009">
    <property type="entry name" value="GTP_EFTU"/>
    <property type="match status" value="1"/>
</dbReference>
<evidence type="ECO:0000256" key="10">
    <source>
        <dbReference type="RuleBase" id="RU000644"/>
    </source>
</evidence>
<dbReference type="FunFam" id="3.40.50.300:FF:000019">
    <property type="entry name" value="Translation initiation factor IF-2"/>
    <property type="match status" value="1"/>
</dbReference>